<dbReference type="PANTHER" id="PTHR31692">
    <property type="entry name" value="EXPANSIN-B3"/>
    <property type="match status" value="1"/>
</dbReference>
<evidence type="ECO:0000256" key="4">
    <source>
        <dbReference type="SAM" id="SignalP"/>
    </source>
</evidence>
<dbReference type="PRINTS" id="PR00829">
    <property type="entry name" value="LOLP1ALLERGN"/>
</dbReference>
<dbReference type="PROSITE" id="PS50842">
    <property type="entry name" value="EXPANSIN_EG45"/>
    <property type="match status" value="1"/>
</dbReference>
<comment type="subcellular location">
    <subcellularLocation>
        <location evidence="1">Secreted</location>
    </subcellularLocation>
</comment>
<dbReference type="PROSITE" id="PS50843">
    <property type="entry name" value="EXPANSIN_CBD"/>
    <property type="match status" value="1"/>
</dbReference>
<feature type="signal peptide" evidence="4">
    <location>
        <begin position="1"/>
        <end position="24"/>
    </location>
</feature>
<evidence type="ECO:0000313" key="8">
    <source>
        <dbReference type="Proteomes" id="UP001085076"/>
    </source>
</evidence>
<dbReference type="Pfam" id="PF03330">
    <property type="entry name" value="DPBB_1"/>
    <property type="match status" value="1"/>
</dbReference>
<dbReference type="InterPro" id="IPR036749">
    <property type="entry name" value="Expansin_CBD_sf"/>
</dbReference>
<protein>
    <submittedName>
        <fullName evidence="7">Uncharacterized protein</fullName>
    </submittedName>
</protein>
<dbReference type="InterPro" id="IPR005795">
    <property type="entry name" value="LolPI"/>
</dbReference>
<dbReference type="CDD" id="cd22275">
    <property type="entry name" value="DPBB_EXPB_N"/>
    <property type="match status" value="1"/>
</dbReference>
<sequence length="278" mass="29007">MAPSLSLLTSFLLAFFIVMHSCSCFNPKLLNYSTTVPSSGWSPAGATWYGDADGAGSIGGACGYRDAVGVPPFSSLVAAGNGFLYKSGKGCGACYQVKCTVNDACSGEPVTVVITDECPGGPCLDENVHFDLSGTAFGKMAKSGMAGQLRNAGKIPIEYTRVECSYPGTNIAFRIDAGSNPQYFAVLIEFEEGDGDLSAVELKQAPAAAARTSTSADNWVPMQQSWGAVWKLNSGTDLHAPFSLRLTSSSGKTLLVNNAIPAGWGAGTTYRSLVNFST</sequence>
<dbReference type="InterPro" id="IPR036908">
    <property type="entry name" value="RlpA-like_sf"/>
</dbReference>
<dbReference type="InterPro" id="IPR007112">
    <property type="entry name" value="Expansin/allergen_DPBB_dom"/>
</dbReference>
<dbReference type="InterPro" id="IPR007117">
    <property type="entry name" value="Expansin_CBD"/>
</dbReference>
<dbReference type="PANTHER" id="PTHR31692:SF56">
    <property type="entry name" value="EXPANSIN-B2-RELATED"/>
    <property type="match status" value="1"/>
</dbReference>
<dbReference type="Gene3D" id="2.40.40.10">
    <property type="entry name" value="RlpA-like domain"/>
    <property type="match status" value="1"/>
</dbReference>
<evidence type="ECO:0000256" key="1">
    <source>
        <dbReference type="ARBA" id="ARBA00004613"/>
    </source>
</evidence>
<feature type="chain" id="PRO_5038932811" evidence="4">
    <location>
        <begin position="25"/>
        <end position="278"/>
    </location>
</feature>
<evidence type="ECO:0000259" key="5">
    <source>
        <dbReference type="PROSITE" id="PS50842"/>
    </source>
</evidence>
<dbReference type="InterPro" id="IPR009009">
    <property type="entry name" value="RlpA-like_DPBB"/>
</dbReference>
<dbReference type="Pfam" id="PF01357">
    <property type="entry name" value="Expansin_C"/>
    <property type="match status" value="1"/>
</dbReference>
<evidence type="ECO:0000313" key="7">
    <source>
        <dbReference type="EMBL" id="KAJ0970522.1"/>
    </source>
</evidence>
<dbReference type="OrthoDB" id="406505at2759"/>
<dbReference type="EMBL" id="JAGGNH010000005">
    <property type="protein sequence ID" value="KAJ0970522.1"/>
    <property type="molecule type" value="Genomic_DNA"/>
</dbReference>
<dbReference type="Proteomes" id="UP001085076">
    <property type="component" value="Miscellaneous, Linkage group lg05"/>
</dbReference>
<comment type="caution">
    <text evidence="7">The sequence shown here is derived from an EMBL/GenBank/DDBJ whole genome shotgun (WGS) entry which is preliminary data.</text>
</comment>
<dbReference type="PRINTS" id="PR01225">
    <property type="entry name" value="EXPANSNFAMLY"/>
</dbReference>
<dbReference type="SMART" id="SM00837">
    <property type="entry name" value="DPBB_1"/>
    <property type="match status" value="1"/>
</dbReference>
<dbReference type="InterPro" id="IPR007118">
    <property type="entry name" value="Expan_Lol_pI"/>
</dbReference>
<accession>A0A9D5CC64</accession>
<keyword evidence="4" id="KW-0732">Signal</keyword>
<dbReference type="SUPFAM" id="SSF50685">
    <property type="entry name" value="Barwin-like endoglucanases"/>
    <property type="match status" value="1"/>
</dbReference>
<feature type="domain" description="Expansin-like CBD" evidence="6">
    <location>
        <begin position="182"/>
        <end position="272"/>
    </location>
</feature>
<evidence type="ECO:0000259" key="6">
    <source>
        <dbReference type="PROSITE" id="PS50843"/>
    </source>
</evidence>
<organism evidence="7 8">
    <name type="scientific">Dioscorea zingiberensis</name>
    <dbReference type="NCBI Taxonomy" id="325984"/>
    <lineage>
        <taxon>Eukaryota</taxon>
        <taxon>Viridiplantae</taxon>
        <taxon>Streptophyta</taxon>
        <taxon>Embryophyta</taxon>
        <taxon>Tracheophyta</taxon>
        <taxon>Spermatophyta</taxon>
        <taxon>Magnoliopsida</taxon>
        <taxon>Liliopsida</taxon>
        <taxon>Dioscoreales</taxon>
        <taxon>Dioscoreaceae</taxon>
        <taxon>Dioscorea</taxon>
    </lineage>
</organism>
<reference evidence="7" key="1">
    <citation type="submission" date="2021-03" db="EMBL/GenBank/DDBJ databases">
        <authorList>
            <person name="Li Z."/>
            <person name="Yang C."/>
        </authorList>
    </citation>
    <scope>NUCLEOTIDE SEQUENCE</scope>
    <source>
        <strain evidence="7">Dzin_1.0</strain>
        <tissue evidence="7">Leaf</tissue>
    </source>
</reference>
<dbReference type="Gene3D" id="2.60.40.760">
    <property type="entry name" value="Expansin, cellulose-binding-like domain"/>
    <property type="match status" value="1"/>
</dbReference>
<reference evidence="7" key="2">
    <citation type="journal article" date="2022" name="Hortic Res">
        <title>The genome of Dioscorea zingiberensis sheds light on the biosynthesis, origin and evolution of the medicinally important diosgenin saponins.</title>
        <authorList>
            <person name="Li Y."/>
            <person name="Tan C."/>
            <person name="Li Z."/>
            <person name="Guo J."/>
            <person name="Li S."/>
            <person name="Chen X."/>
            <person name="Wang C."/>
            <person name="Dai X."/>
            <person name="Yang H."/>
            <person name="Song W."/>
            <person name="Hou L."/>
            <person name="Xu J."/>
            <person name="Tong Z."/>
            <person name="Xu A."/>
            <person name="Yuan X."/>
            <person name="Wang W."/>
            <person name="Yang Q."/>
            <person name="Chen L."/>
            <person name="Sun Z."/>
            <person name="Wang K."/>
            <person name="Pan B."/>
            <person name="Chen J."/>
            <person name="Bao Y."/>
            <person name="Liu F."/>
            <person name="Qi X."/>
            <person name="Gang D.R."/>
            <person name="Wen J."/>
            <person name="Li J."/>
        </authorList>
    </citation>
    <scope>NUCLEOTIDE SEQUENCE</scope>
    <source>
        <strain evidence="7">Dzin_1.0</strain>
    </source>
</reference>
<dbReference type="GO" id="GO:0005576">
    <property type="term" value="C:extracellular region"/>
    <property type="evidence" value="ECO:0007669"/>
    <property type="project" value="UniProtKB-SubCell"/>
</dbReference>
<dbReference type="AlphaFoldDB" id="A0A9D5CC64"/>
<comment type="similarity">
    <text evidence="2">Belongs to the expansin family. Expansin B subfamily.</text>
</comment>
<evidence type="ECO:0000256" key="2">
    <source>
        <dbReference type="ARBA" id="ARBA00005650"/>
    </source>
</evidence>
<gene>
    <name evidence="7" type="ORF">J5N97_018481</name>
</gene>
<evidence type="ECO:0000256" key="3">
    <source>
        <dbReference type="ARBA" id="ARBA00022525"/>
    </source>
</evidence>
<feature type="domain" description="Expansin-like EG45" evidence="5">
    <location>
        <begin position="59"/>
        <end position="169"/>
    </location>
</feature>
<dbReference type="SUPFAM" id="SSF49590">
    <property type="entry name" value="PHL pollen allergen"/>
    <property type="match status" value="1"/>
</dbReference>
<name>A0A9D5CC64_9LILI</name>
<keyword evidence="8" id="KW-1185">Reference proteome</keyword>
<proteinExistence type="inferred from homology"/>
<keyword evidence="3" id="KW-0964">Secreted</keyword>